<reference evidence="1" key="1">
    <citation type="submission" date="2020-01" db="EMBL/GenBank/DDBJ databases">
        <title>Genome Sequencing of Three Apophysomyces-Like Fungal Strains Confirms a Novel Fungal Genus in the Mucoromycota with divergent Burkholderia-like Endosymbiotic Bacteria.</title>
        <authorList>
            <person name="Stajich J.E."/>
            <person name="Macias A.M."/>
            <person name="Carter-House D."/>
            <person name="Lovett B."/>
            <person name="Kasson L.R."/>
            <person name="Berry K."/>
            <person name="Grigoriev I."/>
            <person name="Chang Y."/>
            <person name="Spatafora J."/>
            <person name="Kasson M.T."/>
        </authorList>
    </citation>
    <scope>NUCLEOTIDE SEQUENCE</scope>
    <source>
        <strain evidence="1">NRRL A-21654</strain>
    </source>
</reference>
<accession>A0A8H7BG90</accession>
<gene>
    <name evidence="1" type="ORF">EC973_008682</name>
</gene>
<protein>
    <submittedName>
        <fullName evidence="1">Uncharacterized protein</fullName>
    </submittedName>
</protein>
<dbReference type="AlphaFoldDB" id="A0A8H7BG90"/>
<feature type="non-terminal residue" evidence="1">
    <location>
        <position position="1"/>
    </location>
</feature>
<dbReference type="EMBL" id="JABAYA010000771">
    <property type="protein sequence ID" value="KAF7720447.1"/>
    <property type="molecule type" value="Genomic_DNA"/>
</dbReference>
<sequence length="114" mass="12876">SDLSFLGTPVFVGIMGDLDYRTFISRIQPVGGARFHFMRTTRLNATAAIRAIRQYYEIAVHGRGEHIEHFSGAEDEKLQGIKDSCDNTENQLQKIKECIEESYTGSVDKATLHR</sequence>
<evidence type="ECO:0000313" key="1">
    <source>
        <dbReference type="EMBL" id="KAF7720447.1"/>
    </source>
</evidence>
<comment type="caution">
    <text evidence="1">The sequence shown here is derived from an EMBL/GenBank/DDBJ whole genome shotgun (WGS) entry which is preliminary data.</text>
</comment>
<keyword evidence="2" id="KW-1185">Reference proteome</keyword>
<evidence type="ECO:0000313" key="2">
    <source>
        <dbReference type="Proteomes" id="UP000605846"/>
    </source>
</evidence>
<dbReference type="OrthoDB" id="2263259at2759"/>
<name>A0A8H7BG90_9FUNG</name>
<organism evidence="1 2">
    <name type="scientific">Apophysomyces ossiformis</name>
    <dbReference type="NCBI Taxonomy" id="679940"/>
    <lineage>
        <taxon>Eukaryota</taxon>
        <taxon>Fungi</taxon>
        <taxon>Fungi incertae sedis</taxon>
        <taxon>Mucoromycota</taxon>
        <taxon>Mucoromycotina</taxon>
        <taxon>Mucoromycetes</taxon>
        <taxon>Mucorales</taxon>
        <taxon>Mucorineae</taxon>
        <taxon>Mucoraceae</taxon>
        <taxon>Apophysomyces</taxon>
    </lineage>
</organism>
<proteinExistence type="predicted"/>
<dbReference type="Proteomes" id="UP000605846">
    <property type="component" value="Unassembled WGS sequence"/>
</dbReference>